<organism evidence="2 3">
    <name type="scientific">Diploscapter pachys</name>
    <dbReference type="NCBI Taxonomy" id="2018661"/>
    <lineage>
        <taxon>Eukaryota</taxon>
        <taxon>Metazoa</taxon>
        <taxon>Ecdysozoa</taxon>
        <taxon>Nematoda</taxon>
        <taxon>Chromadorea</taxon>
        <taxon>Rhabditida</taxon>
        <taxon>Rhabditina</taxon>
        <taxon>Rhabditomorpha</taxon>
        <taxon>Rhabditoidea</taxon>
        <taxon>Rhabditidae</taxon>
        <taxon>Diploscapter</taxon>
    </lineage>
</organism>
<feature type="domain" description="C2" evidence="1">
    <location>
        <begin position="3"/>
        <end position="135"/>
    </location>
</feature>
<gene>
    <name evidence="2" type="ORF">WR25_17560</name>
</gene>
<dbReference type="Proteomes" id="UP000218231">
    <property type="component" value="Unassembled WGS sequence"/>
</dbReference>
<keyword evidence="3" id="KW-1185">Reference proteome</keyword>
<sequence length="178" mass="20272">MKLDFKSITIYQDCLNLMRCEKPQFRLFWKRLPDNEIGYEYWPEAHNIPADIIGRQLYLSWPVWLRSEGAEVSFQISGGQKKFPCDATPSMTFTNNTQIRPNEVHIALSDSGQPLLLKFSGKCFNVIVQISDHSNKKIWRVGVSYPQPVMGQSAYPSHTGLVAHLEDRLLLCATAEGV</sequence>
<protein>
    <recommendedName>
        <fullName evidence="1">C2 domain-containing protein</fullName>
    </recommendedName>
</protein>
<evidence type="ECO:0000313" key="2">
    <source>
        <dbReference type="EMBL" id="PAV76219.1"/>
    </source>
</evidence>
<evidence type="ECO:0000259" key="1">
    <source>
        <dbReference type="Pfam" id="PF25330"/>
    </source>
</evidence>
<proteinExistence type="predicted"/>
<comment type="caution">
    <text evidence="2">The sequence shown here is derived from an EMBL/GenBank/DDBJ whole genome shotgun (WGS) entry which is preliminary data.</text>
</comment>
<name>A0A2A2KQP7_9BILA</name>
<reference evidence="2 3" key="1">
    <citation type="journal article" date="2017" name="Curr. Biol.">
        <title>Genome architecture and evolution of a unichromosomal asexual nematode.</title>
        <authorList>
            <person name="Fradin H."/>
            <person name="Zegar C."/>
            <person name="Gutwein M."/>
            <person name="Lucas J."/>
            <person name="Kovtun M."/>
            <person name="Corcoran D."/>
            <person name="Baugh L.R."/>
            <person name="Kiontke K."/>
            <person name="Gunsalus K."/>
            <person name="Fitch D.H."/>
            <person name="Piano F."/>
        </authorList>
    </citation>
    <scope>NUCLEOTIDE SEQUENCE [LARGE SCALE GENOMIC DNA]</scope>
    <source>
        <strain evidence="2">PF1309</strain>
    </source>
</reference>
<dbReference type="Pfam" id="PF25330">
    <property type="entry name" value="C2_nem"/>
    <property type="match status" value="1"/>
</dbReference>
<dbReference type="InterPro" id="IPR057569">
    <property type="entry name" value="C2_nem"/>
</dbReference>
<dbReference type="EMBL" id="LIAE01007927">
    <property type="protein sequence ID" value="PAV76219.1"/>
    <property type="molecule type" value="Genomic_DNA"/>
</dbReference>
<evidence type="ECO:0000313" key="3">
    <source>
        <dbReference type="Proteomes" id="UP000218231"/>
    </source>
</evidence>
<accession>A0A2A2KQP7</accession>
<dbReference type="AlphaFoldDB" id="A0A2A2KQP7"/>